<keyword evidence="1" id="KW-1133">Transmembrane helix</keyword>
<dbReference type="EMBL" id="GBRH01191673">
    <property type="protein sequence ID" value="JAE06223.1"/>
    <property type="molecule type" value="Transcribed_RNA"/>
</dbReference>
<keyword evidence="1" id="KW-0472">Membrane</keyword>
<protein>
    <submittedName>
        <fullName evidence="2">Uncharacterized protein</fullName>
    </submittedName>
</protein>
<reference evidence="2" key="1">
    <citation type="submission" date="2014-09" db="EMBL/GenBank/DDBJ databases">
        <authorList>
            <person name="Magalhaes I.L.F."/>
            <person name="Oliveira U."/>
            <person name="Santos F.R."/>
            <person name="Vidigal T.H.D.A."/>
            <person name="Brescovit A.D."/>
            <person name="Santos A.J."/>
        </authorList>
    </citation>
    <scope>NUCLEOTIDE SEQUENCE</scope>
    <source>
        <tissue evidence="2">Shoot tissue taken approximately 20 cm above the soil surface</tissue>
    </source>
</reference>
<sequence>MAGFCLVSENPILLGNKLHMKLLSLLLIVPILIILLSLTFFQQASNIVSAWTMC</sequence>
<organism evidence="2">
    <name type="scientific">Arundo donax</name>
    <name type="common">Giant reed</name>
    <name type="synonym">Donax arundinaceus</name>
    <dbReference type="NCBI Taxonomy" id="35708"/>
    <lineage>
        <taxon>Eukaryota</taxon>
        <taxon>Viridiplantae</taxon>
        <taxon>Streptophyta</taxon>
        <taxon>Embryophyta</taxon>
        <taxon>Tracheophyta</taxon>
        <taxon>Spermatophyta</taxon>
        <taxon>Magnoliopsida</taxon>
        <taxon>Liliopsida</taxon>
        <taxon>Poales</taxon>
        <taxon>Poaceae</taxon>
        <taxon>PACMAD clade</taxon>
        <taxon>Arundinoideae</taxon>
        <taxon>Arundineae</taxon>
        <taxon>Arundo</taxon>
    </lineage>
</organism>
<evidence type="ECO:0000256" key="1">
    <source>
        <dbReference type="SAM" id="Phobius"/>
    </source>
</evidence>
<reference evidence="2" key="2">
    <citation type="journal article" date="2015" name="Data Brief">
        <title>Shoot transcriptome of the giant reed, Arundo donax.</title>
        <authorList>
            <person name="Barrero R.A."/>
            <person name="Guerrero F.D."/>
            <person name="Moolhuijzen P."/>
            <person name="Goolsby J.A."/>
            <person name="Tidwell J."/>
            <person name="Bellgard S.E."/>
            <person name="Bellgard M.I."/>
        </authorList>
    </citation>
    <scope>NUCLEOTIDE SEQUENCE</scope>
    <source>
        <tissue evidence="2">Shoot tissue taken approximately 20 cm above the soil surface</tissue>
    </source>
</reference>
<dbReference type="AlphaFoldDB" id="A0A0A9FD90"/>
<name>A0A0A9FD90_ARUDO</name>
<feature type="transmembrane region" description="Helical" evidence="1">
    <location>
        <begin position="22"/>
        <end position="41"/>
    </location>
</feature>
<proteinExistence type="predicted"/>
<accession>A0A0A9FD90</accession>
<evidence type="ECO:0000313" key="2">
    <source>
        <dbReference type="EMBL" id="JAE06223.1"/>
    </source>
</evidence>
<keyword evidence="1" id="KW-0812">Transmembrane</keyword>